<proteinExistence type="predicted"/>
<dbReference type="EMBL" id="ACCL02000023">
    <property type="protein sequence ID" value="EET58990.1"/>
    <property type="molecule type" value="Genomic_DNA"/>
</dbReference>
<comment type="caution">
    <text evidence="1">The sequence shown here is derived from an EMBL/GenBank/DDBJ whole genome shotgun (WGS) entry which is preliminary data.</text>
</comment>
<organism evidence="1 2">
    <name type="scientific">Marvinbryantia formatexigens DSM 14469</name>
    <dbReference type="NCBI Taxonomy" id="478749"/>
    <lineage>
        <taxon>Bacteria</taxon>
        <taxon>Bacillati</taxon>
        <taxon>Bacillota</taxon>
        <taxon>Clostridia</taxon>
        <taxon>Lachnospirales</taxon>
        <taxon>Lachnospiraceae</taxon>
        <taxon>Marvinbryantia</taxon>
    </lineage>
</organism>
<protein>
    <submittedName>
        <fullName evidence="1">Uncharacterized protein</fullName>
    </submittedName>
</protein>
<dbReference type="Proteomes" id="UP000005561">
    <property type="component" value="Unassembled WGS sequence"/>
</dbReference>
<evidence type="ECO:0000313" key="1">
    <source>
        <dbReference type="EMBL" id="EET58990.1"/>
    </source>
</evidence>
<evidence type="ECO:0000313" key="2">
    <source>
        <dbReference type="Proteomes" id="UP000005561"/>
    </source>
</evidence>
<dbReference type="AlphaFoldDB" id="C6LKA9"/>
<gene>
    <name evidence="1" type="ORF">BRYFOR_09096</name>
</gene>
<sequence length="69" mass="7390">MGLKAFADAHAIQQPSGQFVARSAACNICRICPPNIIAVCAVKCANGIKNISTERKEIYYGNCKGSMQN</sequence>
<reference evidence="1" key="1">
    <citation type="submission" date="2009-07" db="EMBL/GenBank/DDBJ databases">
        <authorList>
            <person name="Weinstock G."/>
            <person name="Sodergren E."/>
            <person name="Clifton S."/>
            <person name="Fulton L."/>
            <person name="Fulton B."/>
            <person name="Courtney L."/>
            <person name="Fronick C."/>
            <person name="Harrison M."/>
            <person name="Strong C."/>
            <person name="Farmer C."/>
            <person name="Delahaunty K."/>
            <person name="Markovic C."/>
            <person name="Hall O."/>
            <person name="Minx P."/>
            <person name="Tomlinson C."/>
            <person name="Mitreva M."/>
            <person name="Nelson J."/>
            <person name="Hou S."/>
            <person name="Wollam A."/>
            <person name="Pepin K.H."/>
            <person name="Johnson M."/>
            <person name="Bhonagiri V."/>
            <person name="Nash W.E."/>
            <person name="Warren W."/>
            <person name="Chinwalla A."/>
            <person name="Mardis E.R."/>
            <person name="Wilson R.K."/>
        </authorList>
    </citation>
    <scope>NUCLEOTIDE SEQUENCE [LARGE SCALE GENOMIC DNA]</scope>
    <source>
        <strain evidence="1">DSM 14469</strain>
    </source>
</reference>
<keyword evidence="2" id="KW-1185">Reference proteome</keyword>
<accession>C6LKA9</accession>
<name>C6LKA9_9FIRM</name>